<dbReference type="AlphaFoldDB" id="A0A7E4ZT94"/>
<evidence type="ECO:0000313" key="2">
    <source>
        <dbReference type="WBParaSite" id="Pan_g15859.t2"/>
    </source>
</evidence>
<protein>
    <submittedName>
        <fullName evidence="2">Phage protein</fullName>
    </submittedName>
</protein>
<reference evidence="1" key="1">
    <citation type="journal article" date="2013" name="Genetics">
        <title>The draft genome and transcriptome of Panagrellus redivivus are shaped by the harsh demands of a free-living lifestyle.</title>
        <authorList>
            <person name="Srinivasan J."/>
            <person name="Dillman A.R."/>
            <person name="Macchietto M.G."/>
            <person name="Heikkinen L."/>
            <person name="Lakso M."/>
            <person name="Fracchia K.M."/>
            <person name="Antoshechkin I."/>
            <person name="Mortazavi A."/>
            <person name="Wong G."/>
            <person name="Sternberg P.W."/>
        </authorList>
    </citation>
    <scope>NUCLEOTIDE SEQUENCE [LARGE SCALE GENOMIC DNA]</scope>
    <source>
        <strain evidence="1">MT8872</strain>
    </source>
</reference>
<keyword evidence="1" id="KW-1185">Reference proteome</keyword>
<evidence type="ECO:0000313" key="1">
    <source>
        <dbReference type="Proteomes" id="UP000492821"/>
    </source>
</evidence>
<accession>A0A7E4ZT94</accession>
<organism evidence="1 2">
    <name type="scientific">Panagrellus redivivus</name>
    <name type="common">Microworm</name>
    <dbReference type="NCBI Taxonomy" id="6233"/>
    <lineage>
        <taxon>Eukaryota</taxon>
        <taxon>Metazoa</taxon>
        <taxon>Ecdysozoa</taxon>
        <taxon>Nematoda</taxon>
        <taxon>Chromadorea</taxon>
        <taxon>Rhabditida</taxon>
        <taxon>Tylenchina</taxon>
        <taxon>Panagrolaimomorpha</taxon>
        <taxon>Panagrolaimoidea</taxon>
        <taxon>Panagrolaimidae</taxon>
        <taxon>Panagrellus</taxon>
    </lineage>
</organism>
<reference evidence="2" key="2">
    <citation type="submission" date="2020-10" db="UniProtKB">
        <authorList>
            <consortium name="WormBaseParasite"/>
        </authorList>
    </citation>
    <scope>IDENTIFICATION</scope>
</reference>
<sequence length="129" mass="14538">MEEKKSTWETMKSGINAFIESLHQLEPITQPDLRIADNWRALCDAFRPHARHRDPETLRLMATIADNCLTGLAIHCRKSKGDAQQFDDNELLVAVNLWKTKDAKVASALQTIFSKKGVTGQYHGISTCK</sequence>
<dbReference type="WBParaSite" id="Pan_g15859.t2">
    <property type="protein sequence ID" value="Pan_g15859.t2"/>
    <property type="gene ID" value="Pan_g15859"/>
</dbReference>
<dbReference type="Proteomes" id="UP000492821">
    <property type="component" value="Unassembled WGS sequence"/>
</dbReference>
<proteinExistence type="predicted"/>
<name>A0A7E4ZT94_PANRE</name>